<reference evidence="3 4" key="1">
    <citation type="submission" date="2015-12" db="EMBL/GenBank/DDBJ databases">
        <title>Dictyostelia acquired genes for synthesis and detection of signals that induce cell-type specialization by lateral gene transfer from prokaryotes.</title>
        <authorList>
            <person name="Gloeckner G."/>
            <person name="Schaap P."/>
        </authorList>
    </citation>
    <scope>NUCLEOTIDE SEQUENCE [LARGE SCALE GENOMIC DNA]</scope>
    <source>
        <strain evidence="3 4">TK</strain>
    </source>
</reference>
<dbReference type="PANTHER" id="PTHR43000">
    <property type="entry name" value="DTDP-D-GLUCOSE 4,6-DEHYDRATASE-RELATED"/>
    <property type="match status" value="1"/>
</dbReference>
<evidence type="ECO:0000313" key="4">
    <source>
        <dbReference type="Proteomes" id="UP000076078"/>
    </source>
</evidence>
<dbReference type="Proteomes" id="UP000076078">
    <property type="component" value="Unassembled WGS sequence"/>
</dbReference>
<dbReference type="AlphaFoldDB" id="A0A152A363"/>
<dbReference type="OMA" id="GLQIPTC"/>
<organism evidence="3 4">
    <name type="scientific">Tieghemostelium lacteum</name>
    <name type="common">Slime mold</name>
    <name type="synonym">Dictyostelium lacteum</name>
    <dbReference type="NCBI Taxonomy" id="361077"/>
    <lineage>
        <taxon>Eukaryota</taxon>
        <taxon>Amoebozoa</taxon>
        <taxon>Evosea</taxon>
        <taxon>Eumycetozoa</taxon>
        <taxon>Dictyostelia</taxon>
        <taxon>Dictyosteliales</taxon>
        <taxon>Raperosteliaceae</taxon>
        <taxon>Tieghemostelium</taxon>
    </lineage>
</organism>
<comment type="similarity">
    <text evidence="1">Belongs to the NAD(P)-dependent epimerase/dehydratase family.</text>
</comment>
<dbReference type="InterPro" id="IPR001509">
    <property type="entry name" value="Epimerase_deHydtase"/>
</dbReference>
<dbReference type="SUPFAM" id="SSF51735">
    <property type="entry name" value="NAD(P)-binding Rossmann-fold domains"/>
    <property type="match status" value="1"/>
</dbReference>
<accession>A0A152A363</accession>
<dbReference type="STRING" id="361077.A0A152A363"/>
<sequence length="335" mass="37689">MQSNNNILITGGQGFIGSWICRILVRENNFKVIVVDVKPDYHILEQIMEPEEIKKIDFSFIDITNTADFKELVLKYEPKFIIHLAGLQIPTCKANPILGANVNVLGTINVFESVKELKERTSRVCPVIYASSVAVNGPSEDYQGVVTAQDHQRPMTMYGVYKLANEGTARVYWNDHKIPSVALRPYTVYGVGREFGLTSSPTKLLKSIIFGQNYTIPFQGRLNVNYVEDIANLFIDLGRVNQLQGAHVCNIKGDSLDIKDWVSMVKQILPTLTNKIEIQIQGSPLPFPDEFSEEVLEEILQTKPIKTTPPLEGIKKTVAIFQTLYQQNKLSKSDL</sequence>
<comment type="caution">
    <text evidence="3">The sequence shown here is derived from an EMBL/GenBank/DDBJ whole genome shotgun (WGS) entry which is preliminary data.</text>
</comment>
<evidence type="ECO:0000256" key="1">
    <source>
        <dbReference type="ARBA" id="ARBA00007637"/>
    </source>
</evidence>
<dbReference type="InterPro" id="IPR036291">
    <property type="entry name" value="NAD(P)-bd_dom_sf"/>
</dbReference>
<dbReference type="InParanoid" id="A0A152A363"/>
<feature type="domain" description="NAD-dependent epimerase/dehydratase" evidence="2">
    <location>
        <begin position="7"/>
        <end position="234"/>
    </location>
</feature>
<keyword evidence="4" id="KW-1185">Reference proteome</keyword>
<protein>
    <submittedName>
        <fullName evidence="3">Putative dTDP-D-glucose 4</fullName>
    </submittedName>
</protein>
<dbReference type="CDD" id="cd08946">
    <property type="entry name" value="SDR_e"/>
    <property type="match status" value="1"/>
</dbReference>
<dbReference type="Gene3D" id="3.40.50.720">
    <property type="entry name" value="NAD(P)-binding Rossmann-like Domain"/>
    <property type="match status" value="1"/>
</dbReference>
<gene>
    <name evidence="3" type="ORF">DLAC_02679</name>
</gene>
<dbReference type="EMBL" id="LODT01000013">
    <property type="protein sequence ID" value="KYR00649.1"/>
    <property type="molecule type" value="Genomic_DNA"/>
</dbReference>
<evidence type="ECO:0000259" key="2">
    <source>
        <dbReference type="Pfam" id="PF01370"/>
    </source>
</evidence>
<dbReference type="OrthoDB" id="16464at2759"/>
<dbReference type="Pfam" id="PF01370">
    <property type="entry name" value="Epimerase"/>
    <property type="match status" value="1"/>
</dbReference>
<name>A0A152A363_TIELA</name>
<evidence type="ECO:0000313" key="3">
    <source>
        <dbReference type="EMBL" id="KYR00649.1"/>
    </source>
</evidence>
<proteinExistence type="inferred from homology"/>